<dbReference type="Pfam" id="PF00100">
    <property type="entry name" value="Zona_pellucida"/>
    <property type="match status" value="1"/>
</dbReference>
<dbReference type="SMART" id="SM00179">
    <property type="entry name" value="EGF_CA"/>
    <property type="match status" value="1"/>
</dbReference>
<feature type="transmembrane region" description="Helical" evidence="6">
    <location>
        <begin position="332"/>
        <end position="356"/>
    </location>
</feature>
<reference evidence="10" key="2">
    <citation type="journal article" date="2014" name="Nat. Commun.">
        <title>The cavefish genome reveals candidate genes for eye loss.</title>
        <authorList>
            <person name="McGaugh S.E."/>
            <person name="Gross J.B."/>
            <person name="Aken B."/>
            <person name="Blin M."/>
            <person name="Borowsky R."/>
            <person name="Chalopin D."/>
            <person name="Hinaux H."/>
            <person name="Jeffery W.R."/>
            <person name="Keene A."/>
            <person name="Ma L."/>
            <person name="Minx P."/>
            <person name="Murphy D."/>
            <person name="O'Quin K.E."/>
            <person name="Retaux S."/>
            <person name="Rohner N."/>
            <person name="Searle S.M."/>
            <person name="Stahl B.A."/>
            <person name="Tabin C."/>
            <person name="Volff J.N."/>
            <person name="Yoshizawa M."/>
            <person name="Warren W.C."/>
        </authorList>
    </citation>
    <scope>NUCLEOTIDE SEQUENCE [LARGE SCALE GENOMIC DNA]</scope>
    <source>
        <strain evidence="10">female</strain>
    </source>
</reference>
<dbReference type="GeneTree" id="ENSGT00940000159975"/>
<feature type="domain" description="ZP" evidence="8">
    <location>
        <begin position="112"/>
        <end position="331"/>
    </location>
</feature>
<reference evidence="9" key="4">
    <citation type="submission" date="2025-09" db="UniProtKB">
        <authorList>
            <consortium name="Ensembl"/>
        </authorList>
    </citation>
    <scope>IDENTIFICATION</scope>
</reference>
<dbReference type="Proteomes" id="UP000018467">
    <property type="component" value="Unassembled WGS sequence"/>
</dbReference>
<dbReference type="PROSITE" id="PS50026">
    <property type="entry name" value="EGF_3"/>
    <property type="match status" value="1"/>
</dbReference>
<keyword evidence="6" id="KW-0472">Membrane</keyword>
<proteinExistence type="predicted"/>
<dbReference type="Pfam" id="PF07645">
    <property type="entry name" value="EGF_CA"/>
    <property type="match status" value="1"/>
</dbReference>
<dbReference type="InterPro" id="IPR001507">
    <property type="entry name" value="ZP_dom"/>
</dbReference>
<dbReference type="InterPro" id="IPR055355">
    <property type="entry name" value="ZP-C"/>
</dbReference>
<accession>W5KNE7</accession>
<keyword evidence="6" id="KW-0812">Transmembrane</keyword>
<dbReference type="InterPro" id="IPR018097">
    <property type="entry name" value="EGF_Ca-bd_CS"/>
</dbReference>
<keyword evidence="6" id="KW-1133">Transmembrane helix</keyword>
<evidence type="ECO:0000313" key="9">
    <source>
        <dbReference type="Ensembl" id="ENSAMXP00000009109.2"/>
    </source>
</evidence>
<evidence type="ECO:0000259" key="7">
    <source>
        <dbReference type="PROSITE" id="PS50026"/>
    </source>
</evidence>
<dbReference type="GO" id="GO:0005509">
    <property type="term" value="F:calcium ion binding"/>
    <property type="evidence" value="ECO:0007669"/>
    <property type="project" value="InterPro"/>
</dbReference>
<dbReference type="PROSITE" id="PS00010">
    <property type="entry name" value="ASX_HYDROXYL"/>
    <property type="match status" value="1"/>
</dbReference>
<keyword evidence="2" id="KW-0732">Signal</keyword>
<dbReference type="Gene3D" id="2.10.25.10">
    <property type="entry name" value="Laminin"/>
    <property type="match status" value="1"/>
</dbReference>
<protein>
    <recommendedName>
        <fullName evidence="11">ZP domain-containing protein</fullName>
    </recommendedName>
</protein>
<comment type="caution">
    <text evidence="5">Lacks conserved residue(s) required for the propagation of feature annotation.</text>
</comment>
<dbReference type="InterPro" id="IPR042235">
    <property type="entry name" value="ZP-C_dom"/>
</dbReference>
<evidence type="ECO:0000256" key="3">
    <source>
        <dbReference type="ARBA" id="ARBA00022737"/>
    </source>
</evidence>
<evidence type="ECO:0000259" key="8">
    <source>
        <dbReference type="PROSITE" id="PS51034"/>
    </source>
</evidence>
<dbReference type="InterPro" id="IPR000742">
    <property type="entry name" value="EGF"/>
</dbReference>
<evidence type="ECO:0000256" key="6">
    <source>
        <dbReference type="SAM" id="Phobius"/>
    </source>
</evidence>
<name>W5KNE7_ASTMX</name>
<reference evidence="9" key="3">
    <citation type="submission" date="2025-08" db="UniProtKB">
        <authorList>
            <consortium name="Ensembl"/>
        </authorList>
    </citation>
    <scope>IDENTIFICATION</scope>
</reference>
<dbReference type="InParanoid" id="W5KNE7"/>
<evidence type="ECO:0000256" key="1">
    <source>
        <dbReference type="ARBA" id="ARBA00022536"/>
    </source>
</evidence>
<organism evidence="9 10">
    <name type="scientific">Astyanax mexicanus</name>
    <name type="common">Blind cave fish</name>
    <name type="synonym">Astyanax fasciatus mexicanus</name>
    <dbReference type="NCBI Taxonomy" id="7994"/>
    <lineage>
        <taxon>Eukaryota</taxon>
        <taxon>Metazoa</taxon>
        <taxon>Chordata</taxon>
        <taxon>Craniata</taxon>
        <taxon>Vertebrata</taxon>
        <taxon>Euteleostomi</taxon>
        <taxon>Actinopterygii</taxon>
        <taxon>Neopterygii</taxon>
        <taxon>Teleostei</taxon>
        <taxon>Ostariophysi</taxon>
        <taxon>Characiformes</taxon>
        <taxon>Characoidei</taxon>
        <taxon>Acestrorhamphidae</taxon>
        <taxon>Acestrorhamphinae</taxon>
        <taxon>Astyanax</taxon>
    </lineage>
</organism>
<dbReference type="SMART" id="SM00241">
    <property type="entry name" value="ZP"/>
    <property type="match status" value="1"/>
</dbReference>
<dbReference type="SUPFAM" id="SSF57196">
    <property type="entry name" value="EGF/Laminin"/>
    <property type="match status" value="1"/>
</dbReference>
<evidence type="ECO:0000256" key="2">
    <source>
        <dbReference type="ARBA" id="ARBA00022729"/>
    </source>
</evidence>
<dbReference type="Gene3D" id="2.60.40.3210">
    <property type="entry name" value="Zona pellucida, ZP-N domain"/>
    <property type="match status" value="1"/>
</dbReference>
<dbReference type="PROSITE" id="PS51034">
    <property type="entry name" value="ZP_2"/>
    <property type="match status" value="1"/>
</dbReference>
<dbReference type="HOGENOM" id="CLU_014231_0_0_1"/>
<dbReference type="CDD" id="cd00054">
    <property type="entry name" value="EGF_CA"/>
    <property type="match status" value="1"/>
</dbReference>
<feature type="domain" description="EGF-like" evidence="7">
    <location>
        <begin position="12"/>
        <end position="50"/>
    </location>
</feature>
<sequence>MRCVNVCSSLPDVDECTTGENDCSPWAQCNNTYGSYTCACQPGYTDRVNLTSSTSPTTSTMLSTASSTALSTASATALSTGVSTASTISATTSTAIPNPLPIISRTDAITVECMVGSMTVSVAKHYLISHHIPEAALYLGQPQCNVTNTNSTHVQLTADWNKCGLQITEVRFQNPCHFTHINVSTGYESSRYRAATINDPVLGSGNFQVTIRLLNGTIPLPQNYTLSPGEQVTIEVAVNSNVSQIKVVINQCWANTNSNPDPPLYIFLKGSCPVSEYATVIQNGVSSKSLLEVNVFSLVNLDIIYLHCQIQICIETASATLTLDEVIQGTRAIGFIVLGVGLFVFIVVGVAAFSYYRKKMGNYNFHFRPRPENFTYHVFDT</sequence>
<evidence type="ECO:0000256" key="4">
    <source>
        <dbReference type="ARBA" id="ARBA00023157"/>
    </source>
</evidence>
<dbReference type="Gene3D" id="2.60.40.4100">
    <property type="entry name" value="Zona pellucida, ZP-C domain"/>
    <property type="match status" value="1"/>
</dbReference>
<dbReference type="eggNOG" id="ENOG502QVDQ">
    <property type="taxonomic scope" value="Eukaryota"/>
</dbReference>
<evidence type="ECO:0008006" key="11">
    <source>
        <dbReference type="Google" id="ProtNLM"/>
    </source>
</evidence>
<dbReference type="PANTHER" id="PTHR14002">
    <property type="entry name" value="ENDOGLIN/TGF-BETA RECEPTOR TYPE III"/>
    <property type="match status" value="1"/>
</dbReference>
<evidence type="ECO:0000256" key="5">
    <source>
        <dbReference type="PROSITE-ProRule" id="PRU00076"/>
    </source>
</evidence>
<dbReference type="STRING" id="7994.ENSAMXP00000009109"/>
<dbReference type="FunFam" id="2.10.25.10:FF:000038">
    <property type="entry name" value="Fibrillin 2"/>
    <property type="match status" value="1"/>
</dbReference>
<reference evidence="10" key="1">
    <citation type="submission" date="2013-03" db="EMBL/GenBank/DDBJ databases">
        <authorList>
            <person name="Jeffery W."/>
            <person name="Warren W."/>
            <person name="Wilson R.K."/>
        </authorList>
    </citation>
    <scope>NUCLEOTIDE SEQUENCE</scope>
    <source>
        <strain evidence="10">female</strain>
    </source>
</reference>
<keyword evidence="1 5" id="KW-0245">EGF-like domain</keyword>
<dbReference type="InterPro" id="IPR049883">
    <property type="entry name" value="NOTCH1_EGF-like"/>
</dbReference>
<dbReference type="Bgee" id="ENSAMXG00000008862">
    <property type="expression patterns" value="Expressed in olfactory epithelium and 5 other cell types or tissues"/>
</dbReference>
<dbReference type="PROSITE" id="PS01187">
    <property type="entry name" value="EGF_CA"/>
    <property type="match status" value="1"/>
</dbReference>
<keyword evidence="10" id="KW-1185">Reference proteome</keyword>
<keyword evidence="3" id="KW-0677">Repeat</keyword>
<evidence type="ECO:0000313" key="10">
    <source>
        <dbReference type="Proteomes" id="UP000018467"/>
    </source>
</evidence>
<dbReference type="Ensembl" id="ENSAMXT00000009109.2">
    <property type="protein sequence ID" value="ENSAMXP00000009109.2"/>
    <property type="gene ID" value="ENSAMXG00000008862.2"/>
</dbReference>
<dbReference type="AlphaFoldDB" id="W5KNE7"/>
<dbReference type="InterPro" id="IPR001881">
    <property type="entry name" value="EGF-like_Ca-bd_dom"/>
</dbReference>
<dbReference type="PANTHER" id="PTHR14002:SF22">
    <property type="entry name" value="UROMODULIN-LIKE 1"/>
    <property type="match status" value="1"/>
</dbReference>
<dbReference type="InterPro" id="IPR000152">
    <property type="entry name" value="EGF-type_Asp/Asn_hydroxyl_site"/>
</dbReference>
<keyword evidence="4" id="KW-1015">Disulfide bond</keyword>
<dbReference type="GO" id="GO:0030855">
    <property type="term" value="P:epithelial cell differentiation"/>
    <property type="evidence" value="ECO:0007669"/>
    <property type="project" value="UniProtKB-ARBA"/>
</dbReference>